<keyword evidence="1" id="KW-1133">Transmembrane helix</keyword>
<feature type="transmembrane region" description="Helical" evidence="1">
    <location>
        <begin position="23"/>
        <end position="45"/>
    </location>
</feature>
<dbReference type="Gene3D" id="3.30.70.3040">
    <property type="match status" value="1"/>
</dbReference>
<reference evidence="3 4" key="1">
    <citation type="submission" date="2020-08" db="EMBL/GenBank/DDBJ databases">
        <title>Sequencing the genomes of 1000 actinobacteria strains.</title>
        <authorList>
            <person name="Klenk H.-P."/>
        </authorList>
    </citation>
    <scope>NUCLEOTIDE SEQUENCE [LARGE SCALE GENOMIC DNA]</scope>
    <source>
        <strain evidence="3 4">DSM 44936</strain>
    </source>
</reference>
<dbReference type="AlphaFoldDB" id="A0A7X0IBK5"/>
<keyword evidence="4" id="KW-1185">Reference proteome</keyword>
<keyword evidence="1" id="KW-0812">Transmembrane</keyword>
<comment type="caution">
    <text evidence="3">The sequence shown here is derived from an EMBL/GenBank/DDBJ whole genome shotgun (WGS) entry which is preliminary data.</text>
</comment>
<evidence type="ECO:0000259" key="2">
    <source>
        <dbReference type="Pfam" id="PF18075"/>
    </source>
</evidence>
<dbReference type="Pfam" id="PF18075">
    <property type="entry name" value="FtsX_ECD"/>
    <property type="match status" value="1"/>
</dbReference>
<dbReference type="EMBL" id="JACHIU010000001">
    <property type="protein sequence ID" value="MBB6470667.1"/>
    <property type="molecule type" value="Genomic_DNA"/>
</dbReference>
<protein>
    <recommendedName>
        <fullName evidence="2">FtsX extracellular domain-containing protein</fullName>
    </recommendedName>
</protein>
<sequence length="283" mass="31370">MSFGDDPDQEPWLRRWVAAHRKVLAIGTATIVLLALIAGGGWHLYQQSRKPLPPPAVALPEQTRFIVWLCQEEICPGPGTPRPGDVRRVETALRSMPEVVSIKFSRNRSQGSQHPGTIMDPATGHGIGPVFFDAFDGRLRRSSDFPAVAAKLKGMAVAQRLSTDFWFGKADVTVTLCGTSADEACSPFLIHDMTEEQKQAVLDRIREIDGVRQVYYEDRQHALTLQQHYHPETSRSDPPLILAAMKETYRVKMSGPDAVRRLQQALNGVPGVESVMSVAPFAY</sequence>
<gene>
    <name evidence="3" type="ORF">BJ992_000098</name>
</gene>
<feature type="domain" description="FtsX extracellular" evidence="2">
    <location>
        <begin position="188"/>
        <end position="275"/>
    </location>
</feature>
<proteinExistence type="predicted"/>
<dbReference type="InterPro" id="IPR040690">
    <property type="entry name" value="FtsX_ECD"/>
</dbReference>
<name>A0A7X0IBK5_9ACTN</name>
<evidence type="ECO:0000313" key="4">
    <source>
        <dbReference type="Proteomes" id="UP000555564"/>
    </source>
</evidence>
<dbReference type="Proteomes" id="UP000555564">
    <property type="component" value="Unassembled WGS sequence"/>
</dbReference>
<dbReference type="RefSeq" id="WP_184977977.1">
    <property type="nucleotide sequence ID" value="NZ_BAAALO010000006.1"/>
</dbReference>
<organism evidence="3 4">
    <name type="scientific">Sphaerisporangium rubeum</name>
    <dbReference type="NCBI Taxonomy" id="321317"/>
    <lineage>
        <taxon>Bacteria</taxon>
        <taxon>Bacillati</taxon>
        <taxon>Actinomycetota</taxon>
        <taxon>Actinomycetes</taxon>
        <taxon>Streptosporangiales</taxon>
        <taxon>Streptosporangiaceae</taxon>
        <taxon>Sphaerisporangium</taxon>
    </lineage>
</organism>
<evidence type="ECO:0000256" key="1">
    <source>
        <dbReference type="SAM" id="Phobius"/>
    </source>
</evidence>
<accession>A0A7X0IBK5</accession>
<keyword evidence="1" id="KW-0472">Membrane</keyword>
<evidence type="ECO:0000313" key="3">
    <source>
        <dbReference type="EMBL" id="MBB6470667.1"/>
    </source>
</evidence>